<dbReference type="PRINTS" id="PR00455">
    <property type="entry name" value="HTHTETR"/>
</dbReference>
<feature type="DNA-binding region" description="H-T-H motif" evidence="4">
    <location>
        <begin position="37"/>
        <end position="56"/>
    </location>
</feature>
<evidence type="ECO:0000256" key="1">
    <source>
        <dbReference type="ARBA" id="ARBA00023015"/>
    </source>
</evidence>
<dbReference type="InterPro" id="IPR050109">
    <property type="entry name" value="HTH-type_TetR-like_transc_reg"/>
</dbReference>
<dbReference type="PANTHER" id="PTHR30055">
    <property type="entry name" value="HTH-TYPE TRANSCRIPTIONAL REGULATOR RUTR"/>
    <property type="match status" value="1"/>
</dbReference>
<organism evidence="6 7">
    <name type="scientific">Amycolatopsis endophytica</name>
    <dbReference type="NCBI Taxonomy" id="860233"/>
    <lineage>
        <taxon>Bacteria</taxon>
        <taxon>Bacillati</taxon>
        <taxon>Actinomycetota</taxon>
        <taxon>Actinomycetes</taxon>
        <taxon>Pseudonocardiales</taxon>
        <taxon>Pseudonocardiaceae</taxon>
        <taxon>Amycolatopsis</taxon>
    </lineage>
</organism>
<keyword evidence="1" id="KW-0805">Transcription regulation</keyword>
<evidence type="ECO:0000256" key="2">
    <source>
        <dbReference type="ARBA" id="ARBA00023125"/>
    </source>
</evidence>
<evidence type="ECO:0000259" key="5">
    <source>
        <dbReference type="PROSITE" id="PS50977"/>
    </source>
</evidence>
<evidence type="ECO:0000313" key="6">
    <source>
        <dbReference type="EMBL" id="NYI92086.1"/>
    </source>
</evidence>
<dbReference type="SUPFAM" id="SSF48498">
    <property type="entry name" value="Tetracyclin repressor-like, C-terminal domain"/>
    <property type="match status" value="1"/>
</dbReference>
<evidence type="ECO:0000256" key="3">
    <source>
        <dbReference type="ARBA" id="ARBA00023163"/>
    </source>
</evidence>
<dbReference type="Pfam" id="PF00440">
    <property type="entry name" value="TetR_N"/>
    <property type="match status" value="1"/>
</dbReference>
<dbReference type="InterPro" id="IPR036271">
    <property type="entry name" value="Tet_transcr_reg_TetR-rel_C_sf"/>
</dbReference>
<dbReference type="Proteomes" id="UP000549616">
    <property type="component" value="Unassembled WGS sequence"/>
</dbReference>
<dbReference type="AlphaFoldDB" id="A0A853BCG9"/>
<dbReference type="Pfam" id="PF13305">
    <property type="entry name" value="TetR_C_33"/>
    <property type="match status" value="1"/>
</dbReference>
<dbReference type="InterPro" id="IPR025996">
    <property type="entry name" value="MT1864/Rv1816-like_C"/>
</dbReference>
<keyword evidence="2 4" id="KW-0238">DNA-binding</keyword>
<dbReference type="InterPro" id="IPR009057">
    <property type="entry name" value="Homeodomain-like_sf"/>
</dbReference>
<feature type="domain" description="HTH tetR-type" evidence="5">
    <location>
        <begin position="14"/>
        <end position="74"/>
    </location>
</feature>
<evidence type="ECO:0000256" key="4">
    <source>
        <dbReference type="PROSITE-ProRule" id="PRU00335"/>
    </source>
</evidence>
<evidence type="ECO:0000313" key="7">
    <source>
        <dbReference type="Proteomes" id="UP000549616"/>
    </source>
</evidence>
<dbReference type="Gene3D" id="1.10.357.10">
    <property type="entry name" value="Tetracycline Repressor, domain 2"/>
    <property type="match status" value="1"/>
</dbReference>
<keyword evidence="7" id="KW-1185">Reference proteome</keyword>
<name>A0A853BCG9_9PSEU</name>
<keyword evidence="3" id="KW-0804">Transcription</keyword>
<sequence>MSSSAPVRTTYHHGDLRNALIRAAAELAQAGGPSSVTIRAAARAAGVTPTAAYRHFAGHEELLEAARQHAVDLLSASMKAALDRLEPAEDPVERALCRLAAIGRGYFTFALAEPGLFRTAFTGRTGPLPPMADIEESSAFRTLIGAVDDLVDAGYLSEGRRPMAEFTAWAAVHGLAMLHLDGPLSTLPDEARDLALERTVEILSEGMGGPALPGPARARLRRVARGG</sequence>
<dbReference type="SUPFAM" id="SSF46689">
    <property type="entry name" value="Homeodomain-like"/>
    <property type="match status" value="1"/>
</dbReference>
<comment type="caution">
    <text evidence="6">The sequence shown here is derived from an EMBL/GenBank/DDBJ whole genome shotgun (WGS) entry which is preliminary data.</text>
</comment>
<dbReference type="PROSITE" id="PS50977">
    <property type="entry name" value="HTH_TETR_2"/>
    <property type="match status" value="1"/>
</dbReference>
<proteinExistence type="predicted"/>
<dbReference type="InterPro" id="IPR001647">
    <property type="entry name" value="HTH_TetR"/>
</dbReference>
<accession>A0A853BCG9</accession>
<dbReference type="EMBL" id="JACCFK010000002">
    <property type="protein sequence ID" value="NYI92086.1"/>
    <property type="molecule type" value="Genomic_DNA"/>
</dbReference>
<gene>
    <name evidence="6" type="ORF">HNR02_005461</name>
</gene>
<dbReference type="RefSeq" id="WP_179776368.1">
    <property type="nucleotide sequence ID" value="NZ_JACCFK010000002.1"/>
</dbReference>
<protein>
    <submittedName>
        <fullName evidence="6">AcrR family transcriptional regulator</fullName>
    </submittedName>
</protein>
<dbReference type="GO" id="GO:0003700">
    <property type="term" value="F:DNA-binding transcription factor activity"/>
    <property type="evidence" value="ECO:0007669"/>
    <property type="project" value="TreeGrafter"/>
</dbReference>
<dbReference type="PANTHER" id="PTHR30055:SF234">
    <property type="entry name" value="HTH-TYPE TRANSCRIPTIONAL REGULATOR BETI"/>
    <property type="match status" value="1"/>
</dbReference>
<reference evidence="6 7" key="1">
    <citation type="submission" date="2020-07" db="EMBL/GenBank/DDBJ databases">
        <title>Sequencing the genomes of 1000 actinobacteria strains.</title>
        <authorList>
            <person name="Klenk H.-P."/>
        </authorList>
    </citation>
    <scope>NUCLEOTIDE SEQUENCE [LARGE SCALE GENOMIC DNA]</scope>
    <source>
        <strain evidence="6 7">DSM 104006</strain>
    </source>
</reference>
<dbReference type="GO" id="GO:0000976">
    <property type="term" value="F:transcription cis-regulatory region binding"/>
    <property type="evidence" value="ECO:0007669"/>
    <property type="project" value="TreeGrafter"/>
</dbReference>